<keyword evidence="8" id="KW-0407">Ion channel</keyword>
<dbReference type="PROSITE" id="PS51257">
    <property type="entry name" value="PROKAR_LIPOPROTEIN"/>
    <property type="match status" value="1"/>
</dbReference>
<keyword evidence="4 9" id="KW-1133">Transmembrane helix</keyword>
<evidence type="ECO:0000256" key="7">
    <source>
        <dbReference type="ARBA" id="ARBA00023180"/>
    </source>
</evidence>
<name>A0ABN8PSX0_9CNID</name>
<evidence type="ECO:0000256" key="2">
    <source>
        <dbReference type="ARBA" id="ARBA00022448"/>
    </source>
</evidence>
<proteinExistence type="predicted"/>
<dbReference type="EMBL" id="CALNXI010000987">
    <property type="protein sequence ID" value="CAH3150171.1"/>
    <property type="molecule type" value="Genomic_DNA"/>
</dbReference>
<evidence type="ECO:0000256" key="3">
    <source>
        <dbReference type="ARBA" id="ARBA00022692"/>
    </source>
</evidence>
<dbReference type="InterPro" id="IPR003930">
    <property type="entry name" value="K_chnl_Ca-activ_BK_bsu"/>
</dbReference>
<dbReference type="Pfam" id="PF03185">
    <property type="entry name" value="CaKB"/>
    <property type="match status" value="1"/>
</dbReference>
<comment type="caution">
    <text evidence="10">The sequence shown here is derived from an EMBL/GenBank/DDBJ whole genome shotgun (WGS) entry which is preliminary data.</text>
</comment>
<evidence type="ECO:0000256" key="6">
    <source>
        <dbReference type="ARBA" id="ARBA00023136"/>
    </source>
</evidence>
<sequence>MDPRYANFAICCGSLLFLTGCISLVVLLVTRVLPLHRRSHNFEEKNCTVKENNLSCKSGTCECSRGTNEKIVLCLKVYVCLECDKEKVANKSCCGGKEKGYLLRRDVQHLSDECTFKKEISICEVGSPQNLTERYSLGAGVTTICYRNPQVLDEVILERNHSRGQCRRDALLCVLWPVAVIGLFILILITALYLCPRRRVYRRIP</sequence>
<evidence type="ECO:0000256" key="4">
    <source>
        <dbReference type="ARBA" id="ARBA00022989"/>
    </source>
</evidence>
<accession>A0ABN8PSX0</accession>
<evidence type="ECO:0000256" key="5">
    <source>
        <dbReference type="ARBA" id="ARBA00023065"/>
    </source>
</evidence>
<evidence type="ECO:0000256" key="1">
    <source>
        <dbReference type="ARBA" id="ARBA00004141"/>
    </source>
</evidence>
<feature type="transmembrane region" description="Helical" evidence="9">
    <location>
        <begin position="170"/>
        <end position="194"/>
    </location>
</feature>
<comment type="subcellular location">
    <subcellularLocation>
        <location evidence="1">Membrane</location>
        <topology evidence="1">Multi-pass membrane protein</topology>
    </subcellularLocation>
</comment>
<keyword evidence="11" id="KW-1185">Reference proteome</keyword>
<evidence type="ECO:0000313" key="11">
    <source>
        <dbReference type="Proteomes" id="UP001159427"/>
    </source>
</evidence>
<protein>
    <submittedName>
        <fullName evidence="10">Uncharacterized protein</fullName>
    </submittedName>
</protein>
<organism evidence="10 11">
    <name type="scientific">Porites evermanni</name>
    <dbReference type="NCBI Taxonomy" id="104178"/>
    <lineage>
        <taxon>Eukaryota</taxon>
        <taxon>Metazoa</taxon>
        <taxon>Cnidaria</taxon>
        <taxon>Anthozoa</taxon>
        <taxon>Hexacorallia</taxon>
        <taxon>Scleractinia</taxon>
        <taxon>Fungiina</taxon>
        <taxon>Poritidae</taxon>
        <taxon>Porites</taxon>
    </lineage>
</organism>
<keyword evidence="5" id="KW-0406">Ion transport</keyword>
<evidence type="ECO:0000313" key="10">
    <source>
        <dbReference type="EMBL" id="CAH3150171.1"/>
    </source>
</evidence>
<evidence type="ECO:0000256" key="9">
    <source>
        <dbReference type="SAM" id="Phobius"/>
    </source>
</evidence>
<feature type="transmembrane region" description="Helical" evidence="9">
    <location>
        <begin position="6"/>
        <end position="29"/>
    </location>
</feature>
<keyword evidence="2" id="KW-0813">Transport</keyword>
<dbReference type="Proteomes" id="UP001159427">
    <property type="component" value="Unassembled WGS sequence"/>
</dbReference>
<keyword evidence="6 9" id="KW-0472">Membrane</keyword>
<reference evidence="10 11" key="1">
    <citation type="submission" date="2022-05" db="EMBL/GenBank/DDBJ databases">
        <authorList>
            <consortium name="Genoscope - CEA"/>
            <person name="William W."/>
        </authorList>
    </citation>
    <scope>NUCLEOTIDE SEQUENCE [LARGE SCALE GENOMIC DNA]</scope>
</reference>
<keyword evidence="7" id="KW-0325">Glycoprotein</keyword>
<gene>
    <name evidence="10" type="ORF">PEVE_00045152</name>
</gene>
<keyword evidence="3 9" id="KW-0812">Transmembrane</keyword>
<evidence type="ECO:0000256" key="8">
    <source>
        <dbReference type="ARBA" id="ARBA00023303"/>
    </source>
</evidence>